<evidence type="ECO:0000313" key="4">
    <source>
        <dbReference type="Proteomes" id="UP000437862"/>
    </source>
</evidence>
<dbReference type="Proteomes" id="UP000315112">
    <property type="component" value="Unassembled WGS sequence"/>
</dbReference>
<dbReference type="OrthoDB" id="962262at2"/>
<protein>
    <recommendedName>
        <fullName evidence="5">Helix-turn-helix domain-containing protein</fullName>
    </recommendedName>
</protein>
<dbReference type="EMBL" id="VLKW01000011">
    <property type="protein sequence ID" value="TWI43800.1"/>
    <property type="molecule type" value="Genomic_DNA"/>
</dbReference>
<evidence type="ECO:0000313" key="2">
    <source>
        <dbReference type="EMBL" id="TWI43800.1"/>
    </source>
</evidence>
<accession>A0A562PHU4</accession>
<evidence type="ECO:0000313" key="1">
    <source>
        <dbReference type="EMBL" id="QGZ42641.1"/>
    </source>
</evidence>
<evidence type="ECO:0008006" key="5">
    <source>
        <dbReference type="Google" id="ProtNLM"/>
    </source>
</evidence>
<dbReference type="RefSeq" id="WP_145880113.1">
    <property type="nucleotide sequence ID" value="NZ_CP046904.1"/>
</dbReference>
<reference evidence="1 4" key="3">
    <citation type="submission" date="2019-12" db="EMBL/GenBank/DDBJ databases">
        <title>Draft Genome Sequences of Six Type Strains of the Genus Massilia.</title>
        <authorList>
            <person name="Miess H."/>
            <person name="Frediansyah A."/>
            <person name="Goeker M."/>
            <person name="Gross H."/>
        </authorList>
    </citation>
    <scope>NUCLEOTIDE SEQUENCE [LARGE SCALE GENOMIC DNA]</scope>
    <source>
        <strain evidence="1 4">DSM 26639</strain>
    </source>
</reference>
<dbReference type="EMBL" id="CP046904">
    <property type="protein sequence ID" value="QGZ42641.1"/>
    <property type="molecule type" value="Genomic_DNA"/>
</dbReference>
<evidence type="ECO:0000313" key="3">
    <source>
        <dbReference type="Proteomes" id="UP000315112"/>
    </source>
</evidence>
<reference evidence="2" key="2">
    <citation type="submission" date="2019-07" db="EMBL/GenBank/DDBJ databases">
        <authorList>
            <person name="Whitman W."/>
            <person name="Huntemann M."/>
            <person name="Clum A."/>
            <person name="Pillay M."/>
            <person name="Palaniappan K."/>
            <person name="Varghese N."/>
            <person name="Mikhailova N."/>
            <person name="Stamatis D."/>
            <person name="Reddy T."/>
            <person name="Daum C."/>
            <person name="Shapiro N."/>
            <person name="Ivanova N."/>
            <person name="Kyrpides N."/>
            <person name="Woyke T."/>
        </authorList>
    </citation>
    <scope>NUCLEOTIDE SEQUENCE</scope>
    <source>
        <strain evidence="2">CGMCC 1.10685</strain>
    </source>
</reference>
<sequence length="190" mass="20066">MALLTVTEAARLSRRSRTSIYRDLEKGRLDKVFTADGSLKIDSAELVRAYGPLGSFGGGTQAASTSAARAGASAAATDDAIRAVLQQVGQPGVSLAATPVIVAPPVEQPGGDAVELAVLRERLAACEHRIALLERIAQLEKAARLAADASWRERMQAKDEVIATLSNALSSEKPWPAWHGRSDGVKRAIN</sequence>
<keyword evidence="4" id="KW-1185">Reference proteome</keyword>
<dbReference type="Proteomes" id="UP000437862">
    <property type="component" value="Chromosome"/>
</dbReference>
<reference evidence="2 3" key="1">
    <citation type="journal article" date="2015" name="Stand. Genomic Sci.">
        <title>Genomic Encyclopedia of Bacterial and Archaeal Type Strains, Phase III: the genomes of soil and plant-associated and newly described type strains.</title>
        <authorList>
            <person name="Whitman W.B."/>
            <person name="Woyke T."/>
            <person name="Klenk H.P."/>
            <person name="Zhou Y."/>
            <person name="Lilburn T.G."/>
            <person name="Beck B.J."/>
            <person name="De Vos P."/>
            <person name="Vandamme P."/>
            <person name="Eisen J.A."/>
            <person name="Garrity G."/>
            <person name="Hugenholtz P."/>
            <person name="Kyrpides N.C."/>
        </authorList>
    </citation>
    <scope>NUCLEOTIDE SEQUENCE [LARGE SCALE GENOMIC DNA]</scope>
    <source>
        <strain evidence="2 3">CGMCC 1.10685</strain>
    </source>
</reference>
<organism evidence="2 3">
    <name type="scientific">Pseudoduganella flava</name>
    <dbReference type="NCBI Taxonomy" id="871742"/>
    <lineage>
        <taxon>Bacteria</taxon>
        <taxon>Pseudomonadati</taxon>
        <taxon>Pseudomonadota</taxon>
        <taxon>Betaproteobacteria</taxon>
        <taxon>Burkholderiales</taxon>
        <taxon>Oxalobacteraceae</taxon>
        <taxon>Telluria group</taxon>
        <taxon>Pseudoduganella</taxon>
    </lineage>
</organism>
<dbReference type="AlphaFoldDB" id="A0A562PHU4"/>
<proteinExistence type="predicted"/>
<gene>
    <name evidence="1" type="ORF">GO485_28805</name>
    <name evidence="2" type="ORF">IP92_04854</name>
</gene>
<name>A0A562PHU4_9BURK</name>